<accession>A0A1H0IUX5</accession>
<dbReference type="EMBL" id="LT629709">
    <property type="protein sequence ID" value="SDO35069.1"/>
    <property type="molecule type" value="Genomic_DNA"/>
</dbReference>
<name>A0A1H0IUX5_PSERE</name>
<evidence type="ECO:0000313" key="8">
    <source>
        <dbReference type="Proteomes" id="UP000186756"/>
    </source>
</evidence>
<proteinExistence type="predicted"/>
<dbReference type="PANTHER" id="PTHR42756">
    <property type="entry name" value="TRANSCRIPTIONAL REGULATOR, MARR"/>
    <property type="match status" value="1"/>
</dbReference>
<evidence type="ECO:0000259" key="4">
    <source>
        <dbReference type="PROSITE" id="PS50995"/>
    </source>
</evidence>
<evidence type="ECO:0000256" key="2">
    <source>
        <dbReference type="ARBA" id="ARBA00023125"/>
    </source>
</evidence>
<dbReference type="Proteomes" id="UP000460142">
    <property type="component" value="Unassembled WGS sequence"/>
</dbReference>
<dbReference type="GO" id="GO:0003677">
    <property type="term" value="F:DNA binding"/>
    <property type="evidence" value="ECO:0007669"/>
    <property type="project" value="UniProtKB-KW"/>
</dbReference>
<reference evidence="7 9" key="1">
    <citation type="submission" date="2016-10" db="EMBL/GenBank/DDBJ databases">
        <authorList>
            <person name="de Groot N.N."/>
        </authorList>
    </citation>
    <scope>NUCLEOTIDE SEQUENCE [LARGE SCALE GENOMIC DNA]</scope>
    <source>
        <strain evidence="7 9">BS3776</strain>
    </source>
</reference>
<dbReference type="Proteomes" id="UP000186756">
    <property type="component" value="Unassembled WGS sequence"/>
</dbReference>
<dbReference type="EMBL" id="MSTQ01000004">
    <property type="protein sequence ID" value="OLU04364.1"/>
    <property type="molecule type" value="Genomic_DNA"/>
</dbReference>
<evidence type="ECO:0000313" key="7">
    <source>
        <dbReference type="EMBL" id="SDO35069.1"/>
    </source>
</evidence>
<dbReference type="InterPro" id="IPR036390">
    <property type="entry name" value="WH_DNA-bd_sf"/>
</dbReference>
<keyword evidence="2 7" id="KW-0238">DNA-binding</keyword>
<dbReference type="SMART" id="SM00347">
    <property type="entry name" value="HTH_MARR"/>
    <property type="match status" value="1"/>
</dbReference>
<dbReference type="GO" id="GO:0003700">
    <property type="term" value="F:DNA-binding transcription factor activity"/>
    <property type="evidence" value="ECO:0007669"/>
    <property type="project" value="InterPro"/>
</dbReference>
<dbReference type="PROSITE" id="PS50995">
    <property type="entry name" value="HTH_MARR_2"/>
    <property type="match status" value="1"/>
</dbReference>
<dbReference type="Proteomes" id="UP000198549">
    <property type="component" value="Chromosome I"/>
</dbReference>
<evidence type="ECO:0000256" key="1">
    <source>
        <dbReference type="ARBA" id="ARBA00023015"/>
    </source>
</evidence>
<dbReference type="SUPFAM" id="SSF46785">
    <property type="entry name" value="Winged helix' DNA-binding domain"/>
    <property type="match status" value="1"/>
</dbReference>
<keyword evidence="3" id="KW-0804">Transcription</keyword>
<keyword evidence="1" id="KW-0805">Transcription regulation</keyword>
<evidence type="ECO:0000313" key="6">
    <source>
        <dbReference type="EMBL" id="OLU04364.1"/>
    </source>
</evidence>
<organism evidence="7 9">
    <name type="scientific">Pseudomonas reinekei</name>
    <dbReference type="NCBI Taxonomy" id="395598"/>
    <lineage>
        <taxon>Bacteria</taxon>
        <taxon>Pseudomonadati</taxon>
        <taxon>Pseudomonadota</taxon>
        <taxon>Gammaproteobacteria</taxon>
        <taxon>Pseudomonadales</taxon>
        <taxon>Pseudomonadaceae</taxon>
        <taxon>Pseudomonas</taxon>
    </lineage>
</organism>
<dbReference type="EMBL" id="VZPS01000004">
    <property type="protein sequence ID" value="KAB0486636.1"/>
    <property type="molecule type" value="Genomic_DNA"/>
</dbReference>
<evidence type="ECO:0000313" key="5">
    <source>
        <dbReference type="EMBL" id="KAB0486636.1"/>
    </source>
</evidence>
<reference evidence="5 10" key="4">
    <citation type="submission" date="2019-09" db="EMBL/GenBank/DDBJ databases">
        <title>Draft genome sequences of 48 bacterial type strains from the CCUG.</title>
        <authorList>
            <person name="Tunovic T."/>
            <person name="Pineiro-Iglesias B."/>
            <person name="Unosson C."/>
            <person name="Inganas E."/>
            <person name="Ohlen M."/>
            <person name="Cardew S."/>
            <person name="Jensie-Markopoulos S."/>
            <person name="Salva-Serra F."/>
            <person name="Jaen-Luchoro D."/>
            <person name="Karlsson R."/>
            <person name="Svensson-Stadler L."/>
            <person name="Chun J."/>
            <person name="Moore E."/>
        </authorList>
    </citation>
    <scope>NUCLEOTIDE SEQUENCE [LARGE SCALE GENOMIC DNA]</scope>
    <source>
        <strain evidence="5 10">CCUG 53116</strain>
    </source>
</reference>
<sequence>MSIPKKNRGRYNPSSKDFRQEEFPYYWLAQVHGRYSQAMERILKKIDLDVPQYRILFILKEHGESSISEISTQAIAKLSTTTKIVYRMKEDELIDTSQCSTDGRVTRVGLTDKGWEAIDKIQKATDKLFTQSYQGLTEPQIQKFNKVLQTIFENLPEE</sequence>
<evidence type="ECO:0000313" key="9">
    <source>
        <dbReference type="Proteomes" id="UP000198549"/>
    </source>
</evidence>
<dbReference type="PANTHER" id="PTHR42756:SF1">
    <property type="entry name" value="TRANSCRIPTIONAL REPRESSOR OF EMRAB OPERON"/>
    <property type="match status" value="1"/>
</dbReference>
<reference evidence="8" key="2">
    <citation type="submission" date="2017-01" db="EMBL/GenBank/DDBJ databases">
        <authorList>
            <person name="Poblete-Castro I."/>
        </authorList>
    </citation>
    <scope>NUCLEOTIDE SEQUENCE [LARGE SCALE GENOMIC DNA]</scope>
    <source>
        <strain evidence="8">DSM 18361 / CCUG 53116 / MT1</strain>
    </source>
</reference>
<dbReference type="RefSeq" id="WP_075946086.1">
    <property type="nucleotide sequence ID" value="NZ_LT629709.1"/>
</dbReference>
<gene>
    <name evidence="6" type="ORF">BVK86_09005</name>
    <name evidence="5" type="ORF">F7R15_07070</name>
    <name evidence="7" type="ORF">SAMN04490202_0642</name>
</gene>
<evidence type="ECO:0000256" key="3">
    <source>
        <dbReference type="ARBA" id="ARBA00023163"/>
    </source>
</evidence>
<dbReference type="AlphaFoldDB" id="A0A1H0IUX5"/>
<protein>
    <submittedName>
        <fullName evidence="7">DNA-binding transcriptional regulator, MarR family</fullName>
    </submittedName>
    <submittedName>
        <fullName evidence="5">MarR family transcriptional regulator</fullName>
    </submittedName>
</protein>
<evidence type="ECO:0000313" key="10">
    <source>
        <dbReference type="Proteomes" id="UP000460142"/>
    </source>
</evidence>
<dbReference type="Pfam" id="PF01047">
    <property type="entry name" value="MarR"/>
    <property type="match status" value="1"/>
</dbReference>
<dbReference type="Gene3D" id="1.10.10.10">
    <property type="entry name" value="Winged helix-like DNA-binding domain superfamily/Winged helix DNA-binding domain"/>
    <property type="match status" value="1"/>
</dbReference>
<dbReference type="InterPro" id="IPR000835">
    <property type="entry name" value="HTH_MarR-typ"/>
</dbReference>
<dbReference type="OrthoDB" id="8684664at2"/>
<keyword evidence="8" id="KW-1185">Reference proteome</keyword>
<feature type="domain" description="HTH marR-type" evidence="4">
    <location>
        <begin position="21"/>
        <end position="153"/>
    </location>
</feature>
<dbReference type="InterPro" id="IPR036388">
    <property type="entry name" value="WH-like_DNA-bd_sf"/>
</dbReference>
<reference evidence="6" key="3">
    <citation type="submission" date="2017-01" db="EMBL/GenBank/DDBJ databases">
        <authorList>
            <person name="Mah S.A."/>
            <person name="Swanson W.J."/>
            <person name="Moy G.W."/>
            <person name="Vacquier V.D."/>
        </authorList>
    </citation>
    <scope>NUCLEOTIDE SEQUENCE [LARGE SCALE GENOMIC DNA]</scope>
    <source>
        <strain evidence="6">MT1</strain>
    </source>
</reference>